<dbReference type="AlphaFoldDB" id="A0A7J3SK33"/>
<dbReference type="SUPFAM" id="SSF53383">
    <property type="entry name" value="PLP-dependent transferases"/>
    <property type="match status" value="1"/>
</dbReference>
<dbReference type="Pfam" id="PF01053">
    <property type="entry name" value="Cys_Met_Meta_PP"/>
    <property type="match status" value="1"/>
</dbReference>
<dbReference type="PANTHER" id="PTHR11808">
    <property type="entry name" value="TRANS-SULFURATION ENZYME FAMILY MEMBER"/>
    <property type="match status" value="1"/>
</dbReference>
<dbReference type="PIRSF" id="PIRSF001434">
    <property type="entry name" value="CGS"/>
    <property type="match status" value="1"/>
</dbReference>
<dbReference type="GO" id="GO:0004123">
    <property type="term" value="F:cystathionine gamma-lyase activity"/>
    <property type="evidence" value="ECO:0007669"/>
    <property type="project" value="TreeGrafter"/>
</dbReference>
<dbReference type="GO" id="GO:0019346">
    <property type="term" value="P:transsulfuration"/>
    <property type="evidence" value="ECO:0007669"/>
    <property type="project" value="InterPro"/>
</dbReference>
<dbReference type="GO" id="GO:0019343">
    <property type="term" value="P:cysteine biosynthetic process via cystathionine"/>
    <property type="evidence" value="ECO:0007669"/>
    <property type="project" value="TreeGrafter"/>
</dbReference>
<dbReference type="CDD" id="cd00614">
    <property type="entry name" value="CGS_like"/>
    <property type="match status" value="1"/>
</dbReference>
<sequence length="390" mass="43161">MGKSTISIHGHEYYDEVYGVRITPIFLTSMFEQPDRRTGETRVVEGGRELKYSREENPTTRYLEKVIARLEEGEDAIAFNSGMGAITATLLSELQQGMKVIIPMESYSGTIALLNSISEKMNLKIEKIFPETEDILEAINGGADLLIIETITNPTLRVIDIREVAKACSDSNTKVIVDNTFATPILYSPLSEGASIVLESATKYLAGHNDVIGGVVSSNRQIISSIWEWRKLTGTIMQPFEAFLVQRGLKTLSIRFETHSKSAMAVAEFLQEHPKIEDVYYPGLSSSPYKNKADKLFKKKLYGGVVSFKVKGGRSSALSVLRRLKMIVPSPSFGGPESLLTYPVISASKYIPPEDRDRLGISDNLLRLSVGLEDVEDIIEDLDKALRTGA</sequence>
<evidence type="ECO:0000256" key="3">
    <source>
        <dbReference type="ARBA" id="ARBA00022898"/>
    </source>
</evidence>
<evidence type="ECO:0000256" key="1">
    <source>
        <dbReference type="ARBA" id="ARBA00001933"/>
    </source>
</evidence>
<dbReference type="GO" id="GO:0005737">
    <property type="term" value="C:cytoplasm"/>
    <property type="evidence" value="ECO:0007669"/>
    <property type="project" value="TreeGrafter"/>
</dbReference>
<evidence type="ECO:0000313" key="4">
    <source>
        <dbReference type="EMBL" id="HGZ59605.1"/>
    </source>
</evidence>
<organism evidence="4">
    <name type="scientific">Fervidicoccus fontis</name>
    <dbReference type="NCBI Taxonomy" id="683846"/>
    <lineage>
        <taxon>Archaea</taxon>
        <taxon>Thermoproteota</taxon>
        <taxon>Thermoprotei</taxon>
        <taxon>Fervidicoccales</taxon>
        <taxon>Fervidicoccaceae</taxon>
        <taxon>Fervidicoccus</taxon>
    </lineage>
</organism>
<dbReference type="InterPro" id="IPR015424">
    <property type="entry name" value="PyrdxlP-dep_Trfase"/>
</dbReference>
<proteinExistence type="inferred from homology"/>
<dbReference type="Gene3D" id="3.90.1150.10">
    <property type="entry name" value="Aspartate Aminotransferase, domain 1"/>
    <property type="match status" value="1"/>
</dbReference>
<dbReference type="FunFam" id="3.40.640.10:FF:000046">
    <property type="entry name" value="Cystathionine gamma-lyase"/>
    <property type="match status" value="1"/>
</dbReference>
<gene>
    <name evidence="4" type="ORF">ENW83_00115</name>
</gene>
<name>A0A7J3SK33_9CREN</name>
<dbReference type="NCBIfam" id="NF006347">
    <property type="entry name" value="PRK08574.1"/>
    <property type="match status" value="1"/>
</dbReference>
<comment type="caution">
    <text evidence="4">The sequence shown here is derived from an EMBL/GenBank/DDBJ whole genome shotgun (WGS) entry which is preliminary data.</text>
</comment>
<reference evidence="4" key="1">
    <citation type="journal article" date="2020" name="mSystems">
        <title>Genome- and Community-Level Interaction Insights into Carbon Utilization and Element Cycling Functions of Hydrothermarchaeota in Hydrothermal Sediment.</title>
        <authorList>
            <person name="Zhou Z."/>
            <person name="Liu Y."/>
            <person name="Xu W."/>
            <person name="Pan J."/>
            <person name="Luo Z.H."/>
            <person name="Li M."/>
        </authorList>
    </citation>
    <scope>NUCLEOTIDE SEQUENCE [LARGE SCALE GENOMIC DNA]</scope>
    <source>
        <strain evidence="4">SpSt-885</strain>
    </source>
</reference>
<dbReference type="PANTHER" id="PTHR11808:SF15">
    <property type="entry name" value="CYSTATHIONINE GAMMA-LYASE"/>
    <property type="match status" value="1"/>
</dbReference>
<evidence type="ECO:0000256" key="2">
    <source>
        <dbReference type="ARBA" id="ARBA00009077"/>
    </source>
</evidence>
<dbReference type="InterPro" id="IPR015422">
    <property type="entry name" value="PyrdxlP-dep_Trfase_small"/>
</dbReference>
<comment type="similarity">
    <text evidence="2">Belongs to the trans-sulfuration enzymes family.</text>
</comment>
<keyword evidence="3" id="KW-0663">Pyridoxal phosphate</keyword>
<dbReference type="GO" id="GO:0030170">
    <property type="term" value="F:pyridoxal phosphate binding"/>
    <property type="evidence" value="ECO:0007669"/>
    <property type="project" value="InterPro"/>
</dbReference>
<dbReference type="InterPro" id="IPR000277">
    <property type="entry name" value="Cys/Met-Metab_PyrdxlP-dep_enz"/>
</dbReference>
<dbReference type="Gene3D" id="3.40.640.10">
    <property type="entry name" value="Type I PLP-dependent aspartate aminotransferase-like (Major domain)"/>
    <property type="match status" value="1"/>
</dbReference>
<dbReference type="InterPro" id="IPR015421">
    <property type="entry name" value="PyrdxlP-dep_Trfase_major"/>
</dbReference>
<accession>A0A7J3SK33</accession>
<protein>
    <submittedName>
        <fullName evidence="4">Cystathionine gamma-synthase family protein</fullName>
    </submittedName>
</protein>
<comment type="cofactor">
    <cofactor evidence="1">
        <name>pyridoxal 5'-phosphate</name>
        <dbReference type="ChEBI" id="CHEBI:597326"/>
    </cofactor>
</comment>
<dbReference type="EMBL" id="DTLS01000004">
    <property type="protein sequence ID" value="HGZ59605.1"/>
    <property type="molecule type" value="Genomic_DNA"/>
</dbReference>